<evidence type="ECO:0000313" key="4">
    <source>
        <dbReference type="Proteomes" id="UP000278327"/>
    </source>
</evidence>
<feature type="transmembrane region" description="Helical" evidence="2">
    <location>
        <begin position="266"/>
        <end position="287"/>
    </location>
</feature>
<feature type="compositionally biased region" description="Basic and acidic residues" evidence="1">
    <location>
        <begin position="140"/>
        <end position="152"/>
    </location>
</feature>
<dbReference type="AlphaFoldDB" id="A0A3N0ARA0"/>
<feature type="transmembrane region" description="Helical" evidence="2">
    <location>
        <begin position="227"/>
        <end position="260"/>
    </location>
</feature>
<comment type="caution">
    <text evidence="3">The sequence shown here is derived from an EMBL/GenBank/DDBJ whole genome shotgun (WGS) entry which is preliminary data.</text>
</comment>
<feature type="compositionally biased region" description="Polar residues" evidence="1">
    <location>
        <begin position="55"/>
        <end position="67"/>
    </location>
</feature>
<evidence type="ECO:0000256" key="1">
    <source>
        <dbReference type="SAM" id="MobiDB-lite"/>
    </source>
</evidence>
<feature type="region of interest" description="Disordered" evidence="1">
    <location>
        <begin position="132"/>
        <end position="193"/>
    </location>
</feature>
<keyword evidence="2" id="KW-1133">Transmembrane helix</keyword>
<dbReference type="Proteomes" id="UP000278327">
    <property type="component" value="Unassembled WGS sequence"/>
</dbReference>
<dbReference type="Pfam" id="PF10112">
    <property type="entry name" value="Halogen_Hydrol"/>
    <property type="match status" value="1"/>
</dbReference>
<sequence>MNPQSPGTGGRGPYDSWGRPYGASRQPGPQGAPQQPGPQQPGPEYVYEMPEDFQEQQGSAQQDSANGNAKGRPRGAKPAPDTPGAGSWSVGPSGSPIPGMSAKDFQKMCRSVDKAFSQFARMVDQGVNEAAEALGQSPEKNLKAHKELQEKRKREKKARKAQEEAQRRAAQQAHGQQRYGHPGYGASQGAPTGGVPQGFQQAVTSAAQQAQQWAPLAKAKKRFRSSWGLTASGVVMAAAGGAGTVFFGVPALVSALAPAVAGNPEVAVTAILGILTAGFATLLGFGVRNLRRASRLKALQRAVGQREAVGFDDLAARMQVSPKVALAASRTLIKGGYLPEGRIDDENTTLMVTENAYHQYRQFQQSQRQTLAEREAAEAARAAEAAARAAHEQDISERLTPEQRAFVARGRDYVRQMDELNAAIDDAAVSERITAIQDVVGRILARAEEEPAVIAGLDRLTAYYLPTTVKLLDAYDRLEEEPIQGENISSSRSEIEHTLEVLHSAFEKLFDDTYQDLSLDVSADISVLHAMLAQEGLTEGPFDVKP</sequence>
<reference evidence="3 4" key="1">
    <citation type="journal article" date="2019" name="Microbiol. Resour. Announc.">
        <title>Draft Genome Sequences of Type Strains of Gordonibacter faecihominis, Paraeggerthella hongkongensis, Parvibacter caecicola,Slackia equolifaciens, Slackia faecicanis, and Slackia isoflavoniconvertens.</title>
        <authorList>
            <person name="Danylec N."/>
            <person name="Stoll D.A."/>
            <person name="Dotsch A."/>
            <person name="Huch M."/>
        </authorList>
    </citation>
    <scope>NUCLEOTIDE SEQUENCE [LARGE SCALE GENOMIC DNA]</scope>
    <source>
        <strain evidence="3 4">DSM 18785</strain>
    </source>
</reference>
<evidence type="ECO:0000256" key="2">
    <source>
        <dbReference type="SAM" id="Phobius"/>
    </source>
</evidence>
<keyword evidence="2" id="KW-0812">Transmembrane</keyword>
<accession>A0A3N0ARA0</accession>
<feature type="region of interest" description="Disordered" evidence="1">
    <location>
        <begin position="1"/>
        <end position="102"/>
    </location>
</feature>
<evidence type="ECO:0000313" key="3">
    <source>
        <dbReference type="EMBL" id="RNL37138.1"/>
    </source>
</evidence>
<keyword evidence="4" id="KW-1185">Reference proteome</keyword>
<proteinExistence type="predicted"/>
<dbReference type="InterPro" id="IPR018770">
    <property type="entry name" value="ChloroindolylP_hydrolase"/>
</dbReference>
<dbReference type="EMBL" id="QICA01000016">
    <property type="protein sequence ID" value="RNL37138.1"/>
    <property type="molecule type" value="Genomic_DNA"/>
</dbReference>
<evidence type="ECO:0008006" key="5">
    <source>
        <dbReference type="Google" id="ProtNLM"/>
    </source>
</evidence>
<gene>
    <name evidence="3" type="ORF">DMP10_09355</name>
</gene>
<name>A0A3N0ARA0_9ACTN</name>
<keyword evidence="2" id="KW-0472">Membrane</keyword>
<organism evidence="3 4">
    <name type="scientific">Adlercreutzia equolifaciens subsp. celatus DSM 18785</name>
    <dbReference type="NCBI Taxonomy" id="1121021"/>
    <lineage>
        <taxon>Bacteria</taxon>
        <taxon>Bacillati</taxon>
        <taxon>Actinomycetota</taxon>
        <taxon>Coriobacteriia</taxon>
        <taxon>Eggerthellales</taxon>
        <taxon>Eggerthellaceae</taxon>
        <taxon>Adlercreutzia</taxon>
    </lineage>
</organism>
<protein>
    <recommendedName>
        <fullName evidence="5">5-bromo-4-chloroindolyl phosphate hydrolysis protein</fullName>
    </recommendedName>
</protein>